<dbReference type="Proteomes" id="UP000069549">
    <property type="component" value="Chromosome 7"/>
</dbReference>
<dbReference type="EMBL" id="LT160027">
    <property type="protein sequence ID" value="CXI24651.1"/>
    <property type="molecule type" value="Genomic_DNA"/>
</dbReference>
<keyword evidence="3" id="KW-1133">Transmembrane helix</keyword>
<feature type="transmembrane region" description="Helical" evidence="3">
    <location>
        <begin position="804"/>
        <end position="822"/>
    </location>
</feature>
<keyword evidence="3" id="KW-0472">Membrane</keyword>
<accession>A0A0Y9VN66</accession>
<proteinExistence type="predicted"/>
<evidence type="ECO:0000256" key="2">
    <source>
        <dbReference type="SAM" id="MobiDB-lite"/>
    </source>
</evidence>
<evidence type="ECO:0000256" key="1">
    <source>
        <dbReference type="SAM" id="Coils"/>
    </source>
</evidence>
<feature type="region of interest" description="Disordered" evidence="2">
    <location>
        <begin position="474"/>
        <end position="531"/>
    </location>
</feature>
<sequence length="1230" mass="148330">MTNITYRIKGSFIYNDELKVICMKIVILSKNLYKYRKIYIKYAKNVELEQSKKDIININIDKSRKTFNNKNNKDISNLSFYNLIRQYDELINNLVNLYNNHIDIYIEFLYILIINSNLFNYFLYICTFYSGNEYDSFLSLIHKHFIILIKYYYYSNYYIYYNYLYTKFKDIYDVPLPGPSSDSPKKGTHNATGSASDGDFFYENSNESDEKLNYEKKCNDTIDLYMSLSSENSFSNIKNNDPKKIDIKICPNPIKNKDIDKHYLFKINKKYFNKKKYFKLKKMMLMFEKLTSEHLYILLYFSLSILPTIFHTYLTLKFSKNNKHVQINSYLIYILRQIKCEITNTLKLKTKKKYFNKFTNSNDNLLYTFKSENDHKKIISDFVKYPINNTNKFKSNIQNNHEKYSDCFLKEKKKSNKILWSCINNINVNTQIEQINKFTKNEKCENYISRIKNKMKMLHTFEHQADLMILQNGNKEQSKQNGNKEQSKQNGNKEQSKQNGNKEQSKQNGNKEQSKQNGNKEQSKIVNGTDIENGEKDKSMIMLEQLLKDNMKINYIYKHIKKKKNIYNYKGFENIIKSVSIIIQYNIYSFFINQIGISNCVGKNNSIISNYNIYCENKNNNYNNCHISQMGYEIYENNNYIIVPEVKKDNALIHNEYIKKKIKKNKIYTYKMLNNKIEALINTKEFMENIKKEKQNKKKGNKYEKDKKNKLDFFYIGAENNNDCKIINNQNNIYDDISKYFKKKTNTDILESDIDSYKNSSSSENLIFYDNSKEYFYKNKLNIDYFTYFITTSFYIFIHFHNVYFSSTFFNIFITFSIKLAYKYTHKSHNTNYISPFLPLWIEFGKQPKKTKLNNKRFYRNIKKDEVILENVPLVKIPMNRFLQKYQNIKKKWHKFGYWKNDDYFTNKKSLSNTFEIIVNTFLDLCISLCSIDFKCINIKHNFLNKKYILNNIYYYNKIISKGYDEIELYNHDLQNYNNLLNGYLLYFSELKKSELFKNTFINNKQIRKKTNENVSKEKLNNCKLKESDKLYQIPYLERYHINMDKENKTIKKFIEKEFVYDQTYNDNEQDIYSSNCDVSLSNYSDKSLLFLKKCKNKINKRIYIDENNIINLLMNIGCLFMNNIKYNSRFVFKILDKMKKNMEISKNKDKFFNYMQTVFFSVYNNNNVEKKKKKKNSPFLNIYNQYLLSFFFFFKIHYIFFLIKLKSEKELYIRAYWLLYAVYNITQEF</sequence>
<feature type="coiled-coil region" evidence="1">
    <location>
        <begin position="670"/>
        <end position="697"/>
    </location>
</feature>
<name>A0A0Y9VN66_PLABE</name>
<feature type="transmembrane region" description="Helical" evidence="3">
    <location>
        <begin position="1181"/>
        <end position="1204"/>
    </location>
</feature>
<feature type="compositionally biased region" description="Polar residues" evidence="2">
    <location>
        <begin position="474"/>
        <end position="526"/>
    </location>
</feature>
<dbReference type="AlphaFoldDB" id="A0A0Y9VN66"/>
<evidence type="ECO:0000313" key="5">
    <source>
        <dbReference type="Proteomes" id="UP000069549"/>
    </source>
</evidence>
<evidence type="ECO:0000313" key="4">
    <source>
        <dbReference type="EMBL" id="CXI24651.1"/>
    </source>
</evidence>
<keyword evidence="1" id="KW-0175">Coiled coil</keyword>
<gene>
    <name evidence="4" type="ORF">PBK173_000129300</name>
</gene>
<keyword evidence="3" id="KW-0812">Transmembrane</keyword>
<organism evidence="4 5">
    <name type="scientific">Plasmodium berghei</name>
    <dbReference type="NCBI Taxonomy" id="5821"/>
    <lineage>
        <taxon>Eukaryota</taxon>
        <taxon>Sar</taxon>
        <taxon>Alveolata</taxon>
        <taxon>Apicomplexa</taxon>
        <taxon>Aconoidasida</taxon>
        <taxon>Haemosporida</taxon>
        <taxon>Plasmodiidae</taxon>
        <taxon>Plasmodium</taxon>
        <taxon>Plasmodium (Vinckeia)</taxon>
    </lineage>
</organism>
<evidence type="ECO:0000256" key="3">
    <source>
        <dbReference type="SAM" id="Phobius"/>
    </source>
</evidence>
<feature type="region of interest" description="Disordered" evidence="2">
    <location>
        <begin position="180"/>
        <end position="200"/>
    </location>
</feature>
<feature type="transmembrane region" description="Helical" evidence="3">
    <location>
        <begin position="295"/>
        <end position="316"/>
    </location>
</feature>
<reference evidence="4 5" key="1">
    <citation type="submission" date="2016-02" db="EMBL/GenBank/DDBJ databases">
        <authorList>
            <consortium name="Pathogen Informatics"/>
        </authorList>
    </citation>
    <scope>NUCLEOTIDE SEQUENCE [LARGE SCALE GENOMIC DNA]</scope>
    <source>
        <strain evidence="4 5">K173</strain>
    </source>
</reference>
<dbReference type="VEuPathDB" id="PlasmoDB:PBANKA_0709900"/>
<protein>
    <submittedName>
        <fullName evidence="4">Uncharacterized protein</fullName>
    </submittedName>
</protein>